<keyword evidence="2 5" id="KW-0690">Ribosome biogenesis</keyword>
<dbReference type="Pfam" id="PF03652">
    <property type="entry name" value="RuvX"/>
    <property type="match status" value="1"/>
</dbReference>
<dbReference type="GO" id="GO:0004518">
    <property type="term" value="F:nuclease activity"/>
    <property type="evidence" value="ECO:0007669"/>
    <property type="project" value="UniProtKB-KW"/>
</dbReference>
<dbReference type="EMBL" id="LCRR01000003">
    <property type="protein sequence ID" value="KKW37813.1"/>
    <property type="molecule type" value="Genomic_DNA"/>
</dbReference>
<dbReference type="SUPFAM" id="SSF53098">
    <property type="entry name" value="Ribonuclease H-like"/>
    <property type="match status" value="1"/>
</dbReference>
<comment type="similarity">
    <text evidence="5">Belongs to the YqgF HJR family.</text>
</comment>
<reference evidence="7 8" key="1">
    <citation type="journal article" date="2015" name="Nature">
        <title>rRNA introns, odd ribosomes, and small enigmatic genomes across a large radiation of phyla.</title>
        <authorList>
            <person name="Brown C.T."/>
            <person name="Hug L.A."/>
            <person name="Thomas B.C."/>
            <person name="Sharon I."/>
            <person name="Castelle C.J."/>
            <person name="Singh A."/>
            <person name="Wilkins M.J."/>
            <person name="Williams K.H."/>
            <person name="Banfield J.F."/>
        </authorList>
    </citation>
    <scope>NUCLEOTIDE SEQUENCE [LARGE SCALE GENOMIC DNA]</scope>
</reference>
<dbReference type="InterPro" id="IPR005227">
    <property type="entry name" value="YqgF"/>
</dbReference>
<protein>
    <recommendedName>
        <fullName evidence="5">Putative pre-16S rRNA nuclease</fullName>
        <ecNumber evidence="5">3.1.-.-</ecNumber>
    </recommendedName>
</protein>
<dbReference type="InterPro" id="IPR012337">
    <property type="entry name" value="RNaseH-like_sf"/>
</dbReference>
<accession>A0A0G1Y2Y8</accession>
<organism evidence="7 8">
    <name type="scientific">Candidatus Adlerbacteria bacterium GW2011_GWB1_54_7</name>
    <dbReference type="NCBI Taxonomy" id="1618607"/>
    <lineage>
        <taxon>Bacteria</taxon>
        <taxon>Candidatus Adleribacteriota</taxon>
    </lineage>
</organism>
<evidence type="ECO:0000313" key="8">
    <source>
        <dbReference type="Proteomes" id="UP000033852"/>
    </source>
</evidence>
<dbReference type="GO" id="GO:0000967">
    <property type="term" value="P:rRNA 5'-end processing"/>
    <property type="evidence" value="ECO:0007669"/>
    <property type="project" value="UniProtKB-UniRule"/>
</dbReference>
<evidence type="ECO:0000256" key="3">
    <source>
        <dbReference type="ARBA" id="ARBA00022722"/>
    </source>
</evidence>
<sequence>MKYLGIDYGTKRIGIAVSDEGGRVAFPLAAVESGRSALSEIAELVKKNGAEKIIIGESRNFKNEPNAVMEDIERFKKDLEELSHLPIEYEREFFTSAQAARQYAPDGSRKESPSQEKLDAAAAALILQGYLDRQGNGE</sequence>
<dbReference type="PANTHER" id="PTHR33317:SF4">
    <property type="entry name" value="POLYNUCLEOTIDYL TRANSFERASE, RIBONUCLEASE H-LIKE SUPERFAMILY PROTEIN"/>
    <property type="match status" value="1"/>
</dbReference>
<dbReference type="HAMAP" id="MF_00651">
    <property type="entry name" value="Nuclease_YqgF"/>
    <property type="match status" value="1"/>
</dbReference>
<comment type="subcellular location">
    <subcellularLocation>
        <location evidence="5">Cytoplasm</location>
    </subcellularLocation>
</comment>
<dbReference type="Gene3D" id="3.30.420.140">
    <property type="entry name" value="YqgF/RNase H-like domain"/>
    <property type="match status" value="1"/>
</dbReference>
<keyword evidence="4 5" id="KW-0378">Hydrolase</keyword>
<dbReference type="STRING" id="1618607.UY86_C0003G0035"/>
<comment type="function">
    <text evidence="5">Could be a nuclease involved in processing of the 5'-end of pre-16S rRNA.</text>
</comment>
<dbReference type="GO" id="GO:0016788">
    <property type="term" value="F:hydrolase activity, acting on ester bonds"/>
    <property type="evidence" value="ECO:0007669"/>
    <property type="project" value="UniProtKB-UniRule"/>
</dbReference>
<evidence type="ECO:0000313" key="7">
    <source>
        <dbReference type="EMBL" id="KKW37813.1"/>
    </source>
</evidence>
<dbReference type="PATRIC" id="fig|1618607.3.peg.222"/>
<comment type="caution">
    <text evidence="7">The sequence shown here is derived from an EMBL/GenBank/DDBJ whole genome shotgun (WGS) entry which is preliminary data.</text>
</comment>
<evidence type="ECO:0000256" key="2">
    <source>
        <dbReference type="ARBA" id="ARBA00022517"/>
    </source>
</evidence>
<evidence type="ECO:0000259" key="6">
    <source>
        <dbReference type="SMART" id="SM00732"/>
    </source>
</evidence>
<evidence type="ECO:0000256" key="1">
    <source>
        <dbReference type="ARBA" id="ARBA00022490"/>
    </source>
</evidence>
<keyword evidence="1 5" id="KW-0963">Cytoplasm</keyword>
<dbReference type="GO" id="GO:0005829">
    <property type="term" value="C:cytosol"/>
    <property type="evidence" value="ECO:0007669"/>
    <property type="project" value="TreeGrafter"/>
</dbReference>
<feature type="domain" description="YqgF/RNase H-like" evidence="6">
    <location>
        <begin position="1"/>
        <end position="99"/>
    </location>
</feature>
<dbReference type="EC" id="3.1.-.-" evidence="5"/>
<proteinExistence type="inferred from homology"/>
<dbReference type="CDD" id="cd16964">
    <property type="entry name" value="YqgF"/>
    <property type="match status" value="1"/>
</dbReference>
<gene>
    <name evidence="7" type="ORF">UY86_C0003G0035</name>
</gene>
<dbReference type="InterPro" id="IPR037027">
    <property type="entry name" value="YqgF/RNaseH-like_dom_sf"/>
</dbReference>
<evidence type="ECO:0000256" key="4">
    <source>
        <dbReference type="ARBA" id="ARBA00022801"/>
    </source>
</evidence>
<name>A0A0G1Y2Y8_9BACT</name>
<dbReference type="InterPro" id="IPR006641">
    <property type="entry name" value="YqgF/RNaseH-like_dom"/>
</dbReference>
<dbReference type="SMART" id="SM00732">
    <property type="entry name" value="YqgFc"/>
    <property type="match status" value="1"/>
</dbReference>
<dbReference type="AlphaFoldDB" id="A0A0G1Y2Y8"/>
<evidence type="ECO:0000256" key="5">
    <source>
        <dbReference type="HAMAP-Rule" id="MF_00651"/>
    </source>
</evidence>
<dbReference type="PANTHER" id="PTHR33317">
    <property type="entry name" value="POLYNUCLEOTIDYL TRANSFERASE, RIBONUCLEASE H-LIKE SUPERFAMILY PROTEIN"/>
    <property type="match status" value="1"/>
</dbReference>
<dbReference type="Proteomes" id="UP000033852">
    <property type="component" value="Unassembled WGS sequence"/>
</dbReference>
<dbReference type="NCBIfam" id="TIGR00250">
    <property type="entry name" value="RNAse_H_YqgF"/>
    <property type="match status" value="1"/>
</dbReference>
<keyword evidence="3 5" id="KW-0540">Nuclease</keyword>